<protein>
    <recommendedName>
        <fullName evidence="1">Integrase catalytic domain-containing protein</fullName>
    </recommendedName>
</protein>
<proteinExistence type="predicted"/>
<dbReference type="PROSITE" id="PS50994">
    <property type="entry name" value="INTEGRASE"/>
    <property type="match status" value="1"/>
</dbReference>
<reference evidence="2" key="2">
    <citation type="journal article" date="2015" name="Data Brief">
        <title>Shoot transcriptome of the giant reed, Arundo donax.</title>
        <authorList>
            <person name="Barrero R.A."/>
            <person name="Guerrero F.D."/>
            <person name="Moolhuijzen P."/>
            <person name="Goolsby J.A."/>
            <person name="Tidwell J."/>
            <person name="Bellgard S.E."/>
            <person name="Bellgard M.I."/>
        </authorList>
    </citation>
    <scope>NUCLEOTIDE SEQUENCE</scope>
    <source>
        <tissue evidence="2">Shoot tissue taken approximately 20 cm above the soil surface</tissue>
    </source>
</reference>
<dbReference type="PANTHER" id="PTHR42648:SF28">
    <property type="entry name" value="TRANSPOSON-ENCODED PROTEIN WITH RIBONUCLEASE H-LIKE AND RETROVIRUS ZINC FINGER-LIKE DOMAINS"/>
    <property type="match status" value="1"/>
</dbReference>
<dbReference type="AlphaFoldDB" id="A0A0A9GPE3"/>
<dbReference type="SUPFAM" id="SSF53098">
    <property type="entry name" value="Ribonuclease H-like"/>
    <property type="match status" value="1"/>
</dbReference>
<dbReference type="EMBL" id="GBRH01170891">
    <property type="protein sequence ID" value="JAE27005.1"/>
    <property type="molecule type" value="Transcribed_RNA"/>
</dbReference>
<dbReference type="PANTHER" id="PTHR42648">
    <property type="entry name" value="TRANSPOSASE, PUTATIVE-RELATED"/>
    <property type="match status" value="1"/>
</dbReference>
<dbReference type="InterPro" id="IPR012337">
    <property type="entry name" value="RNaseH-like_sf"/>
</dbReference>
<evidence type="ECO:0000259" key="1">
    <source>
        <dbReference type="PROSITE" id="PS50994"/>
    </source>
</evidence>
<dbReference type="Gene3D" id="3.30.420.10">
    <property type="entry name" value="Ribonuclease H-like superfamily/Ribonuclease H"/>
    <property type="match status" value="1"/>
</dbReference>
<dbReference type="GO" id="GO:0003676">
    <property type="term" value="F:nucleic acid binding"/>
    <property type="evidence" value="ECO:0007669"/>
    <property type="project" value="InterPro"/>
</dbReference>
<reference evidence="2" key="1">
    <citation type="submission" date="2014-09" db="EMBL/GenBank/DDBJ databases">
        <authorList>
            <person name="Magalhaes I.L.F."/>
            <person name="Oliveira U."/>
            <person name="Santos F.R."/>
            <person name="Vidigal T.H.D.A."/>
            <person name="Brescovit A.D."/>
            <person name="Santos A.J."/>
        </authorList>
    </citation>
    <scope>NUCLEOTIDE SEQUENCE</scope>
    <source>
        <tissue evidence="2">Shoot tissue taken approximately 20 cm above the soil surface</tissue>
    </source>
</reference>
<feature type="domain" description="Integrase catalytic" evidence="1">
    <location>
        <begin position="1"/>
        <end position="124"/>
    </location>
</feature>
<accession>A0A0A9GPE3</accession>
<dbReference type="InterPro" id="IPR001584">
    <property type="entry name" value="Integrase_cat-core"/>
</dbReference>
<dbReference type="InterPro" id="IPR039537">
    <property type="entry name" value="Retrotran_Ty1/copia-like"/>
</dbReference>
<dbReference type="InterPro" id="IPR036397">
    <property type="entry name" value="RNaseH_sf"/>
</dbReference>
<dbReference type="GO" id="GO:0015074">
    <property type="term" value="P:DNA integration"/>
    <property type="evidence" value="ECO:0007669"/>
    <property type="project" value="InterPro"/>
</dbReference>
<organism evidence="2">
    <name type="scientific">Arundo donax</name>
    <name type="common">Giant reed</name>
    <name type="synonym">Donax arundinaceus</name>
    <dbReference type="NCBI Taxonomy" id="35708"/>
    <lineage>
        <taxon>Eukaryota</taxon>
        <taxon>Viridiplantae</taxon>
        <taxon>Streptophyta</taxon>
        <taxon>Embryophyta</taxon>
        <taxon>Tracheophyta</taxon>
        <taxon>Spermatophyta</taxon>
        <taxon>Magnoliopsida</taxon>
        <taxon>Liliopsida</taxon>
        <taxon>Poales</taxon>
        <taxon>Poaceae</taxon>
        <taxon>PACMAD clade</taxon>
        <taxon>Arundinoideae</taxon>
        <taxon>Arundineae</taxon>
        <taxon>Arundo</taxon>
    </lineage>
</organism>
<sequence length="153" mass="17217">MTHRNEVLSIYKKFATMVHTQFDIAIRIFRADSVGEYLFGALHQFLSEQGTFAQFSCPGAHTQNGVVERKRRHLLETARTFLIASYVPPHFWVDVVSTANYLTNIQPSSALHDGIPYERLCGKTLDYSSLRLFGCVLCAPCTSRAHQADCSVC</sequence>
<name>A0A0A9GPE3_ARUDO</name>
<evidence type="ECO:0000313" key="2">
    <source>
        <dbReference type="EMBL" id="JAE27005.1"/>
    </source>
</evidence>